<dbReference type="Proteomes" id="UP000639396">
    <property type="component" value="Unassembled WGS sequence"/>
</dbReference>
<dbReference type="InterPro" id="IPR037914">
    <property type="entry name" value="SpoVT-AbrB_sf"/>
</dbReference>
<dbReference type="SUPFAM" id="SSF89447">
    <property type="entry name" value="AbrB/MazE/MraZ-like"/>
    <property type="match status" value="1"/>
</dbReference>
<reference evidence="3" key="1">
    <citation type="submission" date="2020-09" db="EMBL/GenBank/DDBJ databases">
        <title>A novel bacterium of genus Paenibacillus, isolated from South China Sea.</title>
        <authorList>
            <person name="Huang H."/>
            <person name="Mo K."/>
            <person name="Hu Y."/>
        </authorList>
    </citation>
    <scope>NUCLEOTIDE SEQUENCE</scope>
    <source>
        <strain evidence="3">IB182363</strain>
    </source>
</reference>
<dbReference type="RefSeq" id="WP_190923792.1">
    <property type="nucleotide sequence ID" value="NZ_JACXJA010000001.1"/>
</dbReference>
<gene>
    <name evidence="3" type="ORF">IDH45_00985</name>
</gene>
<evidence type="ECO:0000313" key="4">
    <source>
        <dbReference type="Proteomes" id="UP000639396"/>
    </source>
</evidence>
<keyword evidence="4" id="KW-1185">Reference proteome</keyword>
<evidence type="ECO:0000313" key="3">
    <source>
        <dbReference type="EMBL" id="MBD2860561.1"/>
    </source>
</evidence>
<evidence type="ECO:0000256" key="1">
    <source>
        <dbReference type="PROSITE-ProRule" id="PRU01076"/>
    </source>
</evidence>
<dbReference type="InterPro" id="IPR007159">
    <property type="entry name" value="SpoVT-AbrB_dom"/>
</dbReference>
<dbReference type="Gene3D" id="2.10.260.10">
    <property type="match status" value="1"/>
</dbReference>
<feature type="domain" description="SpoVT-AbrB" evidence="2">
    <location>
        <begin position="13"/>
        <end position="56"/>
    </location>
</feature>
<evidence type="ECO:0000259" key="2">
    <source>
        <dbReference type="PROSITE" id="PS51740"/>
    </source>
</evidence>
<proteinExistence type="predicted"/>
<sequence>MAIADEAVGRMDWKRARVSPKRQVTIPQKLFEQAGIKDEVEFGIKGNHIIMRPVREHVGNDYFADLILADLIKEGFTGEQLLEKFRQKQGELHVAIKKLIAESDKTARSFKGTGDDETEDIFGDVMGD</sequence>
<protein>
    <submittedName>
        <fullName evidence="3">AbrB/MazE/SpoVT family DNA-binding domain-containing protein</fullName>
    </submittedName>
</protein>
<dbReference type="PROSITE" id="PS51740">
    <property type="entry name" value="SPOVT_ABRB"/>
    <property type="match status" value="1"/>
</dbReference>
<comment type="caution">
    <text evidence="3">The sequence shown here is derived from an EMBL/GenBank/DDBJ whole genome shotgun (WGS) entry which is preliminary data.</text>
</comment>
<dbReference type="AlphaFoldDB" id="A0A927C6Q8"/>
<accession>A0A927C6Q8</accession>
<dbReference type="SMART" id="SM00966">
    <property type="entry name" value="SpoVT_AbrB"/>
    <property type="match status" value="1"/>
</dbReference>
<dbReference type="EMBL" id="JACXJA010000001">
    <property type="protein sequence ID" value="MBD2860561.1"/>
    <property type="molecule type" value="Genomic_DNA"/>
</dbReference>
<organism evidence="3 4">
    <name type="scientific">Paenibacillus oceani</name>
    <dbReference type="NCBI Taxonomy" id="2772510"/>
    <lineage>
        <taxon>Bacteria</taxon>
        <taxon>Bacillati</taxon>
        <taxon>Bacillota</taxon>
        <taxon>Bacilli</taxon>
        <taxon>Bacillales</taxon>
        <taxon>Paenibacillaceae</taxon>
        <taxon>Paenibacillus</taxon>
    </lineage>
</organism>
<keyword evidence="1 3" id="KW-0238">DNA-binding</keyword>
<dbReference type="GO" id="GO:0003677">
    <property type="term" value="F:DNA binding"/>
    <property type="evidence" value="ECO:0007669"/>
    <property type="project" value="UniProtKB-UniRule"/>
</dbReference>
<name>A0A927C6Q8_9BACL</name>